<name>A0A085UF71_9STAP</name>
<feature type="transmembrane region" description="Helical" evidence="9">
    <location>
        <begin position="67"/>
        <end position="88"/>
    </location>
</feature>
<evidence type="ECO:0000313" key="11">
    <source>
        <dbReference type="EMBL" id="OTW30315.1"/>
    </source>
</evidence>
<dbReference type="GO" id="GO:0009486">
    <property type="term" value="F:cytochrome bo3 ubiquinol oxidase activity"/>
    <property type="evidence" value="ECO:0007669"/>
    <property type="project" value="TreeGrafter"/>
</dbReference>
<dbReference type="PANTHER" id="PTHR36835:SF1">
    <property type="entry name" value="CYTOCHROME BO(3) UBIQUINOL OXIDASE SUBUNIT 4"/>
    <property type="match status" value="1"/>
</dbReference>
<comment type="similarity">
    <text evidence="3 9">Belongs to the cytochrome c oxidase bacterial subunit 4 family.</text>
</comment>
<evidence type="ECO:0000256" key="9">
    <source>
        <dbReference type="RuleBase" id="RU367153"/>
    </source>
</evidence>
<keyword evidence="7 9" id="KW-0560">Oxidoreductase</keyword>
<comment type="catalytic activity">
    <reaction evidence="1 9">
        <text>2 a quinol + O2 = 2 a quinone + 2 H2O</text>
        <dbReference type="Rhea" id="RHEA:55376"/>
        <dbReference type="ChEBI" id="CHEBI:15377"/>
        <dbReference type="ChEBI" id="CHEBI:15379"/>
        <dbReference type="ChEBI" id="CHEBI:24646"/>
        <dbReference type="ChEBI" id="CHEBI:132124"/>
    </reaction>
</comment>
<dbReference type="eggNOG" id="COG3125">
    <property type="taxonomic scope" value="Bacteria"/>
</dbReference>
<dbReference type="InterPro" id="IPR050968">
    <property type="entry name" value="Cytochrome_c_oxidase_bac_sub4"/>
</dbReference>
<evidence type="ECO:0000256" key="5">
    <source>
        <dbReference type="ARBA" id="ARBA00022692"/>
    </source>
</evidence>
<keyword evidence="4 9" id="KW-1003">Cell membrane</keyword>
<dbReference type="OrthoDB" id="2361460at2"/>
<protein>
    <recommendedName>
        <fullName evidence="9">Quinol oxidase subunit 4</fullName>
        <ecNumber evidence="9">1.10.3.-</ecNumber>
    </recommendedName>
</protein>
<dbReference type="PANTHER" id="PTHR36835">
    <property type="entry name" value="CYTOCHROME BO(3) UBIQUINOL OXIDASE SUBUNIT 4"/>
    <property type="match status" value="1"/>
</dbReference>
<keyword evidence="6 9" id="KW-1133">Transmembrane helix</keyword>
<organism evidence="10 13">
    <name type="scientific">Staphylococcus agnetis</name>
    <dbReference type="NCBI Taxonomy" id="985762"/>
    <lineage>
        <taxon>Bacteria</taxon>
        <taxon>Bacillati</taxon>
        <taxon>Bacillota</taxon>
        <taxon>Bacilli</taxon>
        <taxon>Bacillales</taxon>
        <taxon>Staphylococcaceae</taxon>
        <taxon>Staphylococcus</taxon>
    </lineage>
</organism>
<dbReference type="Pfam" id="PF03626">
    <property type="entry name" value="COX4_pro"/>
    <property type="match status" value="1"/>
</dbReference>
<evidence type="ECO:0000256" key="6">
    <source>
        <dbReference type="ARBA" id="ARBA00022989"/>
    </source>
</evidence>
<reference evidence="10" key="2">
    <citation type="submission" date="2019-11" db="EMBL/GenBank/DDBJ databases">
        <title>Whole genome comparisons of Staphylococcus agnetis isolates from cattle and chickens.</title>
        <authorList>
            <person name="Rhoads D."/>
            <person name="Shwani A."/>
            <person name="Adkins P."/>
            <person name="Calcutt M."/>
            <person name="Middleton J."/>
        </authorList>
    </citation>
    <scope>NUCLEOTIDE SEQUENCE</scope>
    <source>
        <strain evidence="10">1387</strain>
    </source>
</reference>
<dbReference type="Proteomes" id="UP000646308">
    <property type="component" value="Unassembled WGS sequence"/>
</dbReference>
<evidence type="ECO:0000256" key="1">
    <source>
        <dbReference type="ARBA" id="ARBA00000725"/>
    </source>
</evidence>
<dbReference type="EMBL" id="NEFX01000022">
    <property type="protein sequence ID" value="OTW30315.1"/>
    <property type="molecule type" value="Genomic_DNA"/>
</dbReference>
<keyword evidence="8 9" id="KW-0472">Membrane</keyword>
<dbReference type="KEGG" id="sagq:EP23_01395"/>
<dbReference type="GeneID" id="57691148"/>
<feature type="transmembrane region" description="Helical" evidence="9">
    <location>
        <begin position="9"/>
        <end position="30"/>
    </location>
</feature>
<dbReference type="InterPro" id="IPR014250">
    <property type="entry name" value="QoxD"/>
</dbReference>
<accession>A0A085UF71</accession>
<dbReference type="GO" id="GO:0015990">
    <property type="term" value="P:electron transport coupled proton transport"/>
    <property type="evidence" value="ECO:0007669"/>
    <property type="project" value="TreeGrafter"/>
</dbReference>
<dbReference type="InterPro" id="IPR005171">
    <property type="entry name" value="Cyt_c_oxidase_su4_prok"/>
</dbReference>
<evidence type="ECO:0000256" key="7">
    <source>
        <dbReference type="ARBA" id="ARBA00023002"/>
    </source>
</evidence>
<keyword evidence="5 9" id="KW-0812">Transmembrane</keyword>
<dbReference type="GO" id="GO:0042773">
    <property type="term" value="P:ATP synthesis coupled electron transport"/>
    <property type="evidence" value="ECO:0007669"/>
    <property type="project" value="UniProtKB-UniRule"/>
</dbReference>
<comment type="function">
    <text evidence="9">Catalyzes quinol oxidation with the concomitant reduction of oxygen to water.</text>
</comment>
<dbReference type="GO" id="GO:0015078">
    <property type="term" value="F:proton transmembrane transporter activity"/>
    <property type="evidence" value="ECO:0007669"/>
    <property type="project" value="TreeGrafter"/>
</dbReference>
<evidence type="ECO:0000313" key="13">
    <source>
        <dbReference type="Proteomes" id="UP000646308"/>
    </source>
</evidence>
<comment type="caution">
    <text evidence="10">The sequence shown here is derived from an EMBL/GenBank/DDBJ whole genome shotgun (WGS) entry which is preliminary data.</text>
</comment>
<evidence type="ECO:0000256" key="4">
    <source>
        <dbReference type="ARBA" id="ARBA00022475"/>
    </source>
</evidence>
<keyword evidence="12" id="KW-1185">Reference proteome</keyword>
<reference evidence="11 12" key="1">
    <citation type="submission" date="2017-04" db="EMBL/GenBank/DDBJ databases">
        <title>Staphylococcus agnetis, a potential pathogen in the broiler production.</title>
        <authorList>
            <person name="Poulsen L."/>
        </authorList>
    </citation>
    <scope>NUCLEOTIDE SEQUENCE [LARGE SCALE GENOMIC DNA]</scope>
    <source>
        <strain evidence="11 12">723_310714_2_2_spleen</strain>
    </source>
</reference>
<proteinExistence type="inferred from homology"/>
<dbReference type="NCBIfam" id="TIGR02901">
    <property type="entry name" value="QoxD"/>
    <property type="match status" value="1"/>
</dbReference>
<dbReference type="GO" id="GO:0016682">
    <property type="term" value="F:oxidoreductase activity, acting on diphenols and related substances as donors, oxygen as acceptor"/>
    <property type="evidence" value="ECO:0007669"/>
    <property type="project" value="UniProtKB-UniRule"/>
</dbReference>
<dbReference type="EMBL" id="WMFL01000080">
    <property type="protein sequence ID" value="NJI02980.1"/>
    <property type="molecule type" value="Genomic_DNA"/>
</dbReference>
<dbReference type="Proteomes" id="UP000195208">
    <property type="component" value="Unassembled WGS sequence"/>
</dbReference>
<sequence>MSTVVKHTIGFIASIILTLLAVFVTLYTSLSFEAKVTIIFGFAFIQAFLQLLMFMHLTEGKDGRVQLAKVIFAIIITLCIVIGTFWVMQGGHGSHL</sequence>
<evidence type="ECO:0000256" key="8">
    <source>
        <dbReference type="ARBA" id="ARBA00023136"/>
    </source>
</evidence>
<comment type="subcellular location">
    <subcellularLocation>
        <location evidence="2 9">Cell membrane</location>
        <topology evidence="2 9">Multi-pass membrane protein</topology>
    </subcellularLocation>
</comment>
<evidence type="ECO:0000313" key="12">
    <source>
        <dbReference type="Proteomes" id="UP000195208"/>
    </source>
</evidence>
<dbReference type="AlphaFoldDB" id="A0A085UF71"/>
<dbReference type="GO" id="GO:0009319">
    <property type="term" value="C:cytochrome o ubiquinol oxidase complex"/>
    <property type="evidence" value="ECO:0007669"/>
    <property type="project" value="TreeGrafter"/>
</dbReference>
<gene>
    <name evidence="10" type="primary">qoxD</name>
    <name evidence="11" type="ORF">B9M88_10980</name>
    <name evidence="10" type="ORF">GLV84_09090</name>
</gene>
<dbReference type="RefSeq" id="WP_037565991.1">
    <property type="nucleotide sequence ID" value="NZ_CP009623.1"/>
</dbReference>
<evidence type="ECO:0000256" key="2">
    <source>
        <dbReference type="ARBA" id="ARBA00004651"/>
    </source>
</evidence>
<evidence type="ECO:0000256" key="3">
    <source>
        <dbReference type="ARBA" id="ARBA00008079"/>
    </source>
</evidence>
<dbReference type="EC" id="1.10.3.-" evidence="9"/>
<evidence type="ECO:0000313" key="10">
    <source>
        <dbReference type="EMBL" id="NJI02980.1"/>
    </source>
</evidence>
<feature type="transmembrane region" description="Helical" evidence="9">
    <location>
        <begin position="36"/>
        <end position="55"/>
    </location>
</feature>
<dbReference type="GO" id="GO:0019646">
    <property type="term" value="P:aerobic electron transport chain"/>
    <property type="evidence" value="ECO:0007669"/>
    <property type="project" value="TreeGrafter"/>
</dbReference>
<dbReference type="GO" id="GO:0005886">
    <property type="term" value="C:plasma membrane"/>
    <property type="evidence" value="ECO:0007669"/>
    <property type="project" value="UniProtKB-SubCell"/>
</dbReference>